<dbReference type="NCBIfam" id="TIGR01909">
    <property type="entry name" value="C_GCAxxG_C_C"/>
    <property type="match status" value="1"/>
</dbReference>
<sequence length="154" mass="16983">MKKEVSIKKIRNDAEELFRKGDFYCSEAVVSSIKNNFEIDMPDEMIAMASGFPIGIGKSKCVCGAVSGGILSLGYFFGRTKGGDPKVQNTLKLANELQQSFRDNHGCLCCHVHTKGMDMASGEHKEQCISFTGEIAEKVAEIIVRELEIKNIDE</sequence>
<proteinExistence type="predicted"/>
<evidence type="ECO:0000313" key="2">
    <source>
        <dbReference type="Proteomes" id="UP000184465"/>
    </source>
</evidence>
<dbReference type="STRING" id="1121301.SAMN02745912_00750"/>
<gene>
    <name evidence="1" type="ORF">SAMN02745912_00750</name>
</gene>
<organism evidence="1 2">
    <name type="scientific">Paramaledivibacter caminithermalis (strain DSM 15212 / CIP 107654 / DViRD3)</name>
    <name type="common">Clostridium caminithermale</name>
    <dbReference type="NCBI Taxonomy" id="1121301"/>
    <lineage>
        <taxon>Bacteria</taxon>
        <taxon>Bacillati</taxon>
        <taxon>Bacillota</taxon>
        <taxon>Clostridia</taxon>
        <taxon>Peptostreptococcales</taxon>
        <taxon>Caminicellaceae</taxon>
        <taxon>Paramaledivibacter</taxon>
    </lineage>
</organism>
<name>A0A1M6LE53_PARC5</name>
<dbReference type="AlphaFoldDB" id="A0A1M6LE53"/>
<dbReference type="Proteomes" id="UP000184465">
    <property type="component" value="Unassembled WGS sequence"/>
</dbReference>
<reference evidence="1 2" key="1">
    <citation type="submission" date="2016-11" db="EMBL/GenBank/DDBJ databases">
        <authorList>
            <person name="Jaros S."/>
            <person name="Januszkiewicz K."/>
            <person name="Wedrychowicz H."/>
        </authorList>
    </citation>
    <scope>NUCLEOTIDE SEQUENCE [LARGE SCALE GENOMIC DNA]</scope>
    <source>
        <strain evidence="1 2">DSM 15212</strain>
    </source>
</reference>
<evidence type="ECO:0000313" key="1">
    <source>
        <dbReference type="EMBL" id="SHJ69422.1"/>
    </source>
</evidence>
<dbReference type="InterPro" id="IPR036280">
    <property type="entry name" value="Multihaem_cyt_sf"/>
</dbReference>
<protein>
    <submittedName>
        <fullName evidence="1">C_GCAxxG_C_C family probable redox protein</fullName>
    </submittedName>
</protein>
<dbReference type="RefSeq" id="WP_330390399.1">
    <property type="nucleotide sequence ID" value="NZ_FRAG01000006.1"/>
</dbReference>
<accession>A0A1M6LE53</accession>
<keyword evidence="2" id="KW-1185">Reference proteome</keyword>
<dbReference type="InterPro" id="IPR010181">
    <property type="entry name" value="CGCAxxGCC_motif"/>
</dbReference>
<dbReference type="EMBL" id="FRAG01000006">
    <property type="protein sequence ID" value="SHJ69422.1"/>
    <property type="molecule type" value="Genomic_DNA"/>
</dbReference>
<dbReference type="Pfam" id="PF09719">
    <property type="entry name" value="C_GCAxxG_C_C"/>
    <property type="match status" value="1"/>
</dbReference>
<dbReference type="SUPFAM" id="SSF48695">
    <property type="entry name" value="Multiheme cytochromes"/>
    <property type="match status" value="1"/>
</dbReference>